<evidence type="ECO:0008006" key="3">
    <source>
        <dbReference type="Google" id="ProtNLM"/>
    </source>
</evidence>
<dbReference type="OrthoDB" id="8964415at2"/>
<dbReference type="STRING" id="51642.NSMM_480024"/>
<sequence>MNYRAALIEGLTMRTGARQYGIDKNTSFRWHHRFLALPAATAANRLQGIIEVDETFFPLSCKGQLTWIVHHANVAQAPVFACAGST</sequence>
<dbReference type="AlphaFoldDB" id="A0A1G5SFY3"/>
<evidence type="ECO:0000313" key="1">
    <source>
        <dbReference type="EMBL" id="SCZ86022.1"/>
    </source>
</evidence>
<evidence type="ECO:0000313" key="2">
    <source>
        <dbReference type="Proteomes" id="UP000198729"/>
    </source>
</evidence>
<dbReference type="EMBL" id="FMWO01000056">
    <property type="protein sequence ID" value="SCZ86022.1"/>
    <property type="molecule type" value="Genomic_DNA"/>
</dbReference>
<gene>
    <name evidence="1" type="ORF">NSMM_480024</name>
</gene>
<organism evidence="1 2">
    <name type="scientific">Nitrosomonas mobilis</name>
    <dbReference type="NCBI Taxonomy" id="51642"/>
    <lineage>
        <taxon>Bacteria</taxon>
        <taxon>Pseudomonadati</taxon>
        <taxon>Pseudomonadota</taxon>
        <taxon>Betaproteobacteria</taxon>
        <taxon>Nitrosomonadales</taxon>
        <taxon>Nitrosomonadaceae</taxon>
        <taxon>Nitrosomonas</taxon>
    </lineage>
</organism>
<accession>A0A1G5SFY3</accession>
<keyword evidence="2" id="KW-1185">Reference proteome</keyword>
<name>A0A1G5SFY3_9PROT</name>
<reference evidence="1 2" key="1">
    <citation type="submission" date="2016-10" db="EMBL/GenBank/DDBJ databases">
        <authorList>
            <person name="de Groot N.N."/>
        </authorList>
    </citation>
    <scope>NUCLEOTIDE SEQUENCE [LARGE SCALE GENOMIC DNA]</scope>
    <source>
        <strain evidence="1">1</strain>
    </source>
</reference>
<dbReference type="Proteomes" id="UP000198729">
    <property type="component" value="Unassembled WGS sequence"/>
</dbReference>
<proteinExistence type="predicted"/>
<protein>
    <recommendedName>
        <fullName evidence="3">Transposase</fullName>
    </recommendedName>
</protein>